<dbReference type="OrthoDB" id="9888872at2"/>
<keyword evidence="2" id="KW-0472">Membrane</keyword>
<dbReference type="AlphaFoldDB" id="A0A344J3P1"/>
<feature type="transmembrane region" description="Helical" evidence="2">
    <location>
        <begin position="109"/>
        <end position="131"/>
    </location>
</feature>
<dbReference type="Proteomes" id="UP000251842">
    <property type="component" value="Chromosome"/>
</dbReference>
<dbReference type="KEGG" id="lue:DCD74_02165"/>
<feature type="coiled-coil region" evidence="1">
    <location>
        <begin position="41"/>
        <end position="75"/>
    </location>
</feature>
<protein>
    <submittedName>
        <fullName evidence="3">Uncharacterized protein</fullName>
    </submittedName>
</protein>
<evidence type="ECO:0000313" key="3">
    <source>
        <dbReference type="EMBL" id="AXA83651.1"/>
    </source>
</evidence>
<feature type="transmembrane region" description="Helical" evidence="2">
    <location>
        <begin position="6"/>
        <end position="28"/>
    </location>
</feature>
<dbReference type="EMBL" id="CP029556">
    <property type="protein sequence ID" value="AXA83651.1"/>
    <property type="molecule type" value="Genomic_DNA"/>
</dbReference>
<evidence type="ECO:0000313" key="4">
    <source>
        <dbReference type="Proteomes" id="UP000251842"/>
    </source>
</evidence>
<keyword evidence="1" id="KW-0175">Coiled coil</keyword>
<gene>
    <name evidence="3" type="ORF">DCD74_02165</name>
</gene>
<organism evidence="3 4">
    <name type="scientific">Solilutibacter oculi</name>
    <dbReference type="NCBI Taxonomy" id="2698682"/>
    <lineage>
        <taxon>Bacteria</taxon>
        <taxon>Pseudomonadati</taxon>
        <taxon>Pseudomonadota</taxon>
        <taxon>Gammaproteobacteria</taxon>
        <taxon>Lysobacterales</taxon>
        <taxon>Lysobacteraceae</taxon>
        <taxon>Solilutibacter</taxon>
    </lineage>
</organism>
<proteinExistence type="predicted"/>
<evidence type="ECO:0000256" key="2">
    <source>
        <dbReference type="SAM" id="Phobius"/>
    </source>
</evidence>
<evidence type="ECO:0000256" key="1">
    <source>
        <dbReference type="SAM" id="Coils"/>
    </source>
</evidence>
<keyword evidence="4" id="KW-1185">Reference proteome</keyword>
<keyword evidence="2" id="KW-1133">Transmembrane helix</keyword>
<sequence length="132" mass="14907">MSVELITALAISGSIASVVASLFEVFVLKKYRRPETLENRINKLSGALKESSRLVAQVEDEIQKRQTLVTELQQDADRYQKLVSLNREQVDAVAQLLQGELRKEGRKSFWSGVIVNFIFFCLGALVSWYLAT</sequence>
<name>A0A344J3P1_9GAMM</name>
<keyword evidence="2" id="KW-0812">Transmembrane</keyword>
<accession>A0A344J3P1</accession>
<reference evidence="4" key="1">
    <citation type="submission" date="2018-05" db="EMBL/GenBank/DDBJ databases">
        <title>Luteimonas pekinense sp. nov., isolated from human Meibomian gland secretions, Beijing, China.</title>
        <authorList>
            <person name="Wen T."/>
            <person name="Bai H."/>
            <person name="Lv H."/>
        </authorList>
    </citation>
    <scope>NUCLEOTIDE SEQUENCE [LARGE SCALE GENOMIC DNA]</scope>
    <source>
        <strain evidence="4">83-4</strain>
    </source>
</reference>
<dbReference type="RefSeq" id="WP_112925870.1">
    <property type="nucleotide sequence ID" value="NZ_CP029556.1"/>
</dbReference>